<reference evidence="1 2" key="1">
    <citation type="submission" date="2011-08" db="EMBL/GenBank/DDBJ databases">
        <title>The Genome Sequence of Clostridium hathewayi WAL-18680.</title>
        <authorList>
            <consortium name="The Broad Institute Genome Sequencing Platform"/>
            <person name="Earl A."/>
            <person name="Ward D."/>
            <person name="Feldgarden M."/>
            <person name="Gevers D."/>
            <person name="Finegold S.M."/>
            <person name="Summanen P.H."/>
            <person name="Molitoris D.R."/>
            <person name="Song M."/>
            <person name="Daigneault M."/>
            <person name="Allen-Vercoe E."/>
            <person name="Young S.K."/>
            <person name="Zeng Q."/>
            <person name="Gargeya S."/>
            <person name="Fitzgerald M."/>
            <person name="Haas B."/>
            <person name="Abouelleil A."/>
            <person name="Alvarado L."/>
            <person name="Arachchi H.M."/>
            <person name="Berlin A."/>
            <person name="Brown A."/>
            <person name="Chapman S.B."/>
            <person name="Chen Z."/>
            <person name="Dunbar C."/>
            <person name="Freedman E."/>
            <person name="Gearin G."/>
            <person name="Gellesch M."/>
            <person name="Goldberg J."/>
            <person name="Griggs A."/>
            <person name="Gujja S."/>
            <person name="Heiman D."/>
            <person name="Howarth C."/>
            <person name="Larson L."/>
            <person name="Lui A."/>
            <person name="MacDonald P.J.P."/>
            <person name="Montmayeur A."/>
            <person name="Murphy C."/>
            <person name="Neiman D."/>
            <person name="Pearson M."/>
            <person name="Priest M."/>
            <person name="Roberts A."/>
            <person name="Saif S."/>
            <person name="Shea T."/>
            <person name="Shenoy N."/>
            <person name="Sisk P."/>
            <person name="Stolte C."/>
            <person name="Sykes S."/>
            <person name="Wortman J."/>
            <person name="Nusbaum C."/>
            <person name="Birren B."/>
        </authorList>
    </citation>
    <scope>NUCLEOTIDE SEQUENCE [LARGE SCALE GENOMIC DNA]</scope>
    <source>
        <strain evidence="1 2">WAL-18680</strain>
    </source>
</reference>
<evidence type="ECO:0000313" key="2">
    <source>
        <dbReference type="Proteomes" id="UP000005384"/>
    </source>
</evidence>
<dbReference type="AlphaFoldDB" id="G5IBI1"/>
<protein>
    <submittedName>
        <fullName evidence="1">Uncharacterized protein</fullName>
    </submittedName>
</protein>
<organism evidence="1 2">
    <name type="scientific">Hungatella hathewayi WAL-18680</name>
    <dbReference type="NCBI Taxonomy" id="742737"/>
    <lineage>
        <taxon>Bacteria</taxon>
        <taxon>Bacillati</taxon>
        <taxon>Bacillota</taxon>
        <taxon>Clostridia</taxon>
        <taxon>Lachnospirales</taxon>
        <taxon>Lachnospiraceae</taxon>
        <taxon>Hungatella</taxon>
    </lineage>
</organism>
<gene>
    <name evidence="1" type="ORF">HMPREF9473_00759</name>
</gene>
<name>G5IBI1_9FIRM</name>
<comment type="caution">
    <text evidence="1">The sequence shown here is derived from an EMBL/GenBank/DDBJ whole genome shotgun (WGS) entry which is preliminary data.</text>
</comment>
<accession>G5IBI1</accession>
<dbReference type="PATRIC" id="fig|742737.3.peg.755"/>
<proteinExistence type="predicted"/>
<dbReference type="HOGENOM" id="CLU_2342630_0_0_9"/>
<evidence type="ECO:0000313" key="1">
    <source>
        <dbReference type="EMBL" id="EHI61144.1"/>
    </source>
</evidence>
<keyword evidence="2" id="KW-1185">Reference proteome</keyword>
<dbReference type="EMBL" id="ADLN01000006">
    <property type="protein sequence ID" value="EHI61144.1"/>
    <property type="molecule type" value="Genomic_DNA"/>
</dbReference>
<dbReference type="RefSeq" id="WP_006778745.1">
    <property type="nucleotide sequence ID" value="NZ_CP040506.1"/>
</dbReference>
<sequence>MEIIKQYLEKAGVTGFLLEKKLKSFKEHDDIGNEFSDWILNGEYAVEREVRVEGYSAKDLAGMSKYLNGEGAFSLLILLRENPQKGLRLIREGFKLK</sequence>
<dbReference type="OrthoDB" id="2086107at2"/>
<dbReference type="Proteomes" id="UP000005384">
    <property type="component" value="Unassembled WGS sequence"/>
</dbReference>